<dbReference type="EMBL" id="CADCUW010000684">
    <property type="protein sequence ID" value="CAA9456028.1"/>
    <property type="molecule type" value="Genomic_DNA"/>
</dbReference>
<reference evidence="1" key="1">
    <citation type="submission" date="2020-02" db="EMBL/GenBank/DDBJ databases">
        <authorList>
            <person name="Meier V. D."/>
        </authorList>
    </citation>
    <scope>NUCLEOTIDE SEQUENCE</scope>
    <source>
        <strain evidence="1">AVDCRST_MAG01</strain>
    </source>
</reference>
<dbReference type="AlphaFoldDB" id="A0A6J4QVB1"/>
<protein>
    <recommendedName>
        <fullName evidence="2">Tetratricopeptide repeat protein</fullName>
    </recommendedName>
</protein>
<gene>
    <name evidence="1" type="ORF">AVDCRST_MAG01-01-5225</name>
</gene>
<dbReference type="Gene3D" id="1.25.40.10">
    <property type="entry name" value="Tetratricopeptide repeat domain"/>
    <property type="match status" value="1"/>
</dbReference>
<sequence>MTGKGHGEEAEELERDRDALLAGYAGLVPRGLDAFEPEDRRWTYGRIRLKVFGHSDCTIVATWAFGQDASVISEYTHEDEGNAYLRLGEVLTKLGREEEAREAYGAGVGQAEKFGHSGMAEDLRLARVQLGG</sequence>
<evidence type="ECO:0000313" key="1">
    <source>
        <dbReference type="EMBL" id="CAA9456028.1"/>
    </source>
</evidence>
<proteinExistence type="predicted"/>
<evidence type="ECO:0008006" key="2">
    <source>
        <dbReference type="Google" id="ProtNLM"/>
    </source>
</evidence>
<organism evidence="1">
    <name type="scientific">uncultured Rubrobacteraceae bacterium</name>
    <dbReference type="NCBI Taxonomy" id="349277"/>
    <lineage>
        <taxon>Bacteria</taxon>
        <taxon>Bacillati</taxon>
        <taxon>Actinomycetota</taxon>
        <taxon>Rubrobacteria</taxon>
        <taxon>Rubrobacterales</taxon>
        <taxon>Rubrobacteraceae</taxon>
        <taxon>environmental samples</taxon>
    </lineage>
</organism>
<dbReference type="InterPro" id="IPR011990">
    <property type="entry name" value="TPR-like_helical_dom_sf"/>
</dbReference>
<name>A0A6J4QVB1_9ACTN</name>
<accession>A0A6J4QVB1</accession>